<proteinExistence type="predicted"/>
<sequence>MKVSQNTRCAFGLHKCEVIKQEDIKDVYGHVIGIAIISRCTNCGKIKTAYVYTVNGRP</sequence>
<organism evidence="1">
    <name type="scientific">CrAss-like virus sp. ctUXy6</name>
    <dbReference type="NCBI Taxonomy" id="2825835"/>
    <lineage>
        <taxon>Viruses</taxon>
        <taxon>Duplodnaviria</taxon>
        <taxon>Heunggongvirae</taxon>
        <taxon>Uroviricota</taxon>
        <taxon>Caudoviricetes</taxon>
        <taxon>Crassvirales</taxon>
    </lineage>
</organism>
<reference evidence="1" key="1">
    <citation type="journal article" date="2021" name="Proc. Natl. Acad. Sci. U.S.A.">
        <title>A Catalog of Tens of Thousands of Viruses from Human Metagenomes Reveals Hidden Associations with Chronic Diseases.</title>
        <authorList>
            <person name="Tisza M.J."/>
            <person name="Buck C.B."/>
        </authorList>
    </citation>
    <scope>NUCLEOTIDE SEQUENCE</scope>
    <source>
        <strain evidence="1">CtUXy6</strain>
    </source>
</reference>
<name>A0A8S5V7A9_9CAUD</name>
<dbReference type="EMBL" id="BK016212">
    <property type="protein sequence ID" value="DAG02604.1"/>
    <property type="molecule type" value="Genomic_DNA"/>
</dbReference>
<protein>
    <submittedName>
        <fullName evidence="1">Uncharacterized protein</fullName>
    </submittedName>
</protein>
<evidence type="ECO:0000313" key="1">
    <source>
        <dbReference type="EMBL" id="DAG02604.1"/>
    </source>
</evidence>
<accession>A0A8S5V7A9</accession>